<dbReference type="InterPro" id="IPR050229">
    <property type="entry name" value="GlpE_sulfurtransferase"/>
</dbReference>
<dbReference type="PANTHER" id="PTHR43031">
    <property type="entry name" value="FAD-DEPENDENT OXIDOREDUCTASE"/>
    <property type="match status" value="1"/>
</dbReference>
<dbReference type="CDD" id="cd01444">
    <property type="entry name" value="GlpE_ST"/>
    <property type="match status" value="1"/>
</dbReference>
<dbReference type="InterPro" id="IPR023695">
    <property type="entry name" value="Thiosulf_sulfurTrfase"/>
</dbReference>
<comment type="similarity">
    <text evidence="3">Belongs to the GlpE family.</text>
</comment>
<dbReference type="AlphaFoldDB" id="A0A126QD39"/>
<dbReference type="EC" id="2.8.1.1" evidence="3"/>
<dbReference type="InterPro" id="IPR036873">
    <property type="entry name" value="Rhodanese-like_dom_sf"/>
</dbReference>
<dbReference type="NCBIfam" id="NF001195">
    <property type="entry name" value="PRK00162.1"/>
    <property type="match status" value="1"/>
</dbReference>
<dbReference type="HAMAP" id="MF_01009">
    <property type="entry name" value="Thiosulf_sulfurtr"/>
    <property type="match status" value="1"/>
</dbReference>
<evidence type="ECO:0000256" key="3">
    <source>
        <dbReference type="HAMAP-Rule" id="MF_01009"/>
    </source>
</evidence>
<keyword evidence="1 3" id="KW-0963">Cytoplasm</keyword>
<evidence type="ECO:0000259" key="4">
    <source>
        <dbReference type="PROSITE" id="PS50206"/>
    </source>
</evidence>
<comment type="catalytic activity">
    <reaction evidence="3">
        <text>thiosulfate + hydrogen cyanide = thiocyanate + sulfite + 2 H(+)</text>
        <dbReference type="Rhea" id="RHEA:16881"/>
        <dbReference type="ChEBI" id="CHEBI:15378"/>
        <dbReference type="ChEBI" id="CHEBI:17359"/>
        <dbReference type="ChEBI" id="CHEBI:18022"/>
        <dbReference type="ChEBI" id="CHEBI:18407"/>
        <dbReference type="ChEBI" id="CHEBI:33542"/>
        <dbReference type="EC" id="2.8.1.1"/>
    </reaction>
</comment>
<evidence type="ECO:0000256" key="1">
    <source>
        <dbReference type="ARBA" id="ARBA00022490"/>
    </source>
</evidence>
<dbReference type="GO" id="GO:0103041">
    <property type="term" value="F:thiosulfate-thioredoxin sulfurtransferase activity"/>
    <property type="evidence" value="ECO:0007669"/>
    <property type="project" value="RHEA"/>
</dbReference>
<protein>
    <recommendedName>
        <fullName evidence="3">Thiosulfate sulfurtransferase GlpE</fullName>
        <ecNumber evidence="3">2.8.1.1</ecNumber>
    </recommendedName>
</protein>
<organism evidence="5">
    <name type="scientific">Pasteurella multocida</name>
    <dbReference type="NCBI Taxonomy" id="747"/>
    <lineage>
        <taxon>Bacteria</taxon>
        <taxon>Pseudomonadati</taxon>
        <taxon>Pseudomonadota</taxon>
        <taxon>Gammaproteobacteria</taxon>
        <taxon>Pasteurellales</taxon>
        <taxon>Pasteurellaceae</taxon>
        <taxon>Pasteurella</taxon>
    </lineage>
</organism>
<dbReference type="EMBL" id="KP659841">
    <property type="protein sequence ID" value="AMK07680.1"/>
    <property type="molecule type" value="Genomic_DNA"/>
</dbReference>
<evidence type="ECO:0000256" key="2">
    <source>
        <dbReference type="ARBA" id="ARBA00022679"/>
    </source>
</evidence>
<sequence>MLYCRTFKHQRKIIMSAFSEISPQQAWQLVQQHAAALLDIRNETHFALAHPAQAFHLSHQSYGEFEMQYEDDHPVIVICYHGVSSRGAAMYLIEQGYTQVYSVTGGFEAWERDGLPIERIG</sequence>
<dbReference type="Pfam" id="PF00581">
    <property type="entry name" value="Rhodanese"/>
    <property type="match status" value="1"/>
</dbReference>
<dbReference type="PANTHER" id="PTHR43031:SF6">
    <property type="entry name" value="THIOSULFATE SULFURTRANSFERASE GLPE"/>
    <property type="match status" value="1"/>
</dbReference>
<feature type="domain" description="Rhodanese" evidence="4">
    <location>
        <begin position="31"/>
        <end position="119"/>
    </location>
</feature>
<proteinExistence type="inferred from homology"/>
<comment type="catalytic activity">
    <reaction evidence="3">
        <text>thiosulfate + [thioredoxin]-dithiol = [thioredoxin]-disulfide + hydrogen sulfide + sulfite + 2 H(+)</text>
        <dbReference type="Rhea" id="RHEA:83859"/>
        <dbReference type="Rhea" id="RHEA-COMP:10698"/>
        <dbReference type="Rhea" id="RHEA-COMP:10700"/>
        <dbReference type="ChEBI" id="CHEBI:15378"/>
        <dbReference type="ChEBI" id="CHEBI:17359"/>
        <dbReference type="ChEBI" id="CHEBI:29919"/>
        <dbReference type="ChEBI" id="CHEBI:29950"/>
        <dbReference type="ChEBI" id="CHEBI:33542"/>
        <dbReference type="ChEBI" id="CHEBI:50058"/>
    </reaction>
</comment>
<comment type="subcellular location">
    <subcellularLocation>
        <location evidence="3">Cytoplasm</location>
    </subcellularLocation>
</comment>
<comment type="function">
    <text evidence="3">Transferase that catalyzes the transfer of sulfur from thiosulfate to thiophilic acceptors such as cyanide or dithiols. May function in a CysM-independent thiosulfate assimilation pathway by catalyzing the conversion of thiosulfate to sulfite, which can then be used for L-cysteine biosynthesis.</text>
</comment>
<gene>
    <name evidence="3 5" type="primary">glpE</name>
</gene>
<name>A0A126QD39_PASMD</name>
<dbReference type="SUPFAM" id="SSF52821">
    <property type="entry name" value="Rhodanese/Cell cycle control phosphatase"/>
    <property type="match status" value="1"/>
</dbReference>
<dbReference type="GO" id="GO:0004792">
    <property type="term" value="F:thiosulfate-cyanide sulfurtransferase activity"/>
    <property type="evidence" value="ECO:0007669"/>
    <property type="project" value="UniProtKB-UniRule"/>
</dbReference>
<evidence type="ECO:0000313" key="5">
    <source>
        <dbReference type="EMBL" id="AMK07680.1"/>
    </source>
</evidence>
<accession>A0A126QD39</accession>
<keyword evidence="2 3" id="KW-0808">Transferase</keyword>
<dbReference type="PROSITE" id="PS50206">
    <property type="entry name" value="RHODANESE_3"/>
    <property type="match status" value="1"/>
</dbReference>
<reference evidence="5" key="1">
    <citation type="submission" date="2015-01" db="EMBL/GenBank/DDBJ databases">
        <title>Draft genome sequence of Pasteurella multocida isolated from alpaca pneumonia.</title>
        <authorList>
            <person name="Maturrano L."/>
            <person name="Hurtado R."/>
            <person name="Allasi N."/>
            <person name="Juscamayta E."/>
            <person name="Fernandez D."/>
            <person name="Maximiliano J."/>
            <person name="Rimac R."/>
            <person name="Rosadio R."/>
        </authorList>
    </citation>
    <scope>NUCLEOTIDE SEQUENCE</scope>
    <source>
        <strain evidence="5">UNMSM</strain>
    </source>
</reference>
<dbReference type="InterPro" id="IPR001763">
    <property type="entry name" value="Rhodanese-like_dom"/>
</dbReference>
<dbReference type="Gene3D" id="3.40.250.10">
    <property type="entry name" value="Rhodanese-like domain"/>
    <property type="match status" value="1"/>
</dbReference>
<dbReference type="SMART" id="SM00450">
    <property type="entry name" value="RHOD"/>
    <property type="match status" value="1"/>
</dbReference>
<feature type="active site" description="Cysteine persulfide intermediate" evidence="3">
    <location>
        <position position="79"/>
    </location>
</feature>
<dbReference type="GO" id="GO:0005737">
    <property type="term" value="C:cytoplasm"/>
    <property type="evidence" value="ECO:0007669"/>
    <property type="project" value="UniProtKB-SubCell"/>
</dbReference>